<dbReference type="PANTHER" id="PTHR42753:SF2">
    <property type="entry name" value="PROLINE--TRNA LIGASE"/>
    <property type="match status" value="1"/>
</dbReference>
<evidence type="ECO:0000256" key="12">
    <source>
        <dbReference type="NCBIfam" id="TIGR00409"/>
    </source>
</evidence>
<name>A0A2H0BFT8_UNCKA</name>
<keyword evidence="7" id="KW-0547">Nucleotide-binding</keyword>
<dbReference type="SUPFAM" id="SSF55681">
    <property type="entry name" value="Class II aaRS and biotin synthetases"/>
    <property type="match status" value="1"/>
</dbReference>
<dbReference type="PANTHER" id="PTHR42753">
    <property type="entry name" value="MITOCHONDRIAL RIBOSOME PROTEIN L39/PROLYL-TRNA LIGASE FAMILY MEMBER"/>
    <property type="match status" value="1"/>
</dbReference>
<comment type="catalytic activity">
    <reaction evidence="11">
        <text>tRNA(Pro) + L-proline + ATP = L-prolyl-tRNA(Pro) + AMP + diphosphate</text>
        <dbReference type="Rhea" id="RHEA:14305"/>
        <dbReference type="Rhea" id="RHEA-COMP:9700"/>
        <dbReference type="Rhea" id="RHEA-COMP:9702"/>
        <dbReference type="ChEBI" id="CHEBI:30616"/>
        <dbReference type="ChEBI" id="CHEBI:33019"/>
        <dbReference type="ChEBI" id="CHEBI:60039"/>
        <dbReference type="ChEBI" id="CHEBI:78442"/>
        <dbReference type="ChEBI" id="CHEBI:78532"/>
        <dbReference type="ChEBI" id="CHEBI:456215"/>
        <dbReference type="EC" id="6.1.1.15"/>
    </reaction>
</comment>
<dbReference type="AlphaFoldDB" id="A0A2H0BFT8"/>
<dbReference type="InterPro" id="IPR044140">
    <property type="entry name" value="ProRS_anticodon_short"/>
</dbReference>
<dbReference type="CDD" id="cd00861">
    <property type="entry name" value="ProRS_anticodon_short"/>
    <property type="match status" value="1"/>
</dbReference>
<dbReference type="GO" id="GO:0005829">
    <property type="term" value="C:cytosol"/>
    <property type="evidence" value="ECO:0007669"/>
    <property type="project" value="TreeGrafter"/>
</dbReference>
<dbReference type="NCBIfam" id="TIGR00409">
    <property type="entry name" value="proS_fam_II"/>
    <property type="match status" value="1"/>
</dbReference>
<evidence type="ECO:0000256" key="4">
    <source>
        <dbReference type="ARBA" id="ARBA00019110"/>
    </source>
</evidence>
<dbReference type="NCBIfam" id="NF006625">
    <property type="entry name" value="PRK09194.1"/>
    <property type="match status" value="1"/>
</dbReference>
<keyword evidence="9" id="KW-0648">Protein biosynthesis</keyword>
<dbReference type="InterPro" id="IPR002316">
    <property type="entry name" value="Pro-tRNA-ligase_IIa"/>
</dbReference>
<evidence type="ECO:0000256" key="10">
    <source>
        <dbReference type="ARBA" id="ARBA00023146"/>
    </source>
</evidence>
<keyword evidence="5" id="KW-0963">Cytoplasm</keyword>
<feature type="domain" description="Aminoacyl-transfer RNA synthetases class-II family profile" evidence="13">
    <location>
        <begin position="46"/>
        <end position="503"/>
    </location>
</feature>
<evidence type="ECO:0000259" key="13">
    <source>
        <dbReference type="PROSITE" id="PS50862"/>
    </source>
</evidence>
<dbReference type="PROSITE" id="PS50862">
    <property type="entry name" value="AA_TRNA_LIGASE_II"/>
    <property type="match status" value="1"/>
</dbReference>
<dbReference type="GO" id="GO:0004827">
    <property type="term" value="F:proline-tRNA ligase activity"/>
    <property type="evidence" value="ECO:0007669"/>
    <property type="project" value="UniProtKB-UniRule"/>
</dbReference>
<evidence type="ECO:0000256" key="11">
    <source>
        <dbReference type="ARBA" id="ARBA00047671"/>
    </source>
</evidence>
<dbReference type="InterPro" id="IPR002314">
    <property type="entry name" value="aa-tRNA-synt_IIb"/>
</dbReference>
<dbReference type="EMBL" id="PCSU01000039">
    <property type="protein sequence ID" value="PIP56543.1"/>
    <property type="molecule type" value="Genomic_DNA"/>
</dbReference>
<dbReference type="InterPro" id="IPR006195">
    <property type="entry name" value="aa-tRNA-synth_II"/>
</dbReference>
<evidence type="ECO:0000256" key="2">
    <source>
        <dbReference type="ARBA" id="ARBA00011738"/>
    </source>
</evidence>
<keyword evidence="6 14" id="KW-0436">Ligase</keyword>
<comment type="caution">
    <text evidence="14">The sequence shown here is derived from an EMBL/GenBank/DDBJ whole genome shotgun (WGS) entry which is preliminary data.</text>
</comment>
<gene>
    <name evidence="14" type="ORF">COX05_02415</name>
</gene>
<proteinExistence type="predicted"/>
<dbReference type="Pfam" id="PF04073">
    <property type="entry name" value="tRNA_edit"/>
    <property type="match status" value="1"/>
</dbReference>
<evidence type="ECO:0000256" key="9">
    <source>
        <dbReference type="ARBA" id="ARBA00022917"/>
    </source>
</evidence>
<evidence type="ECO:0000313" key="15">
    <source>
        <dbReference type="Proteomes" id="UP000228495"/>
    </source>
</evidence>
<reference evidence="14 15" key="1">
    <citation type="submission" date="2017-09" db="EMBL/GenBank/DDBJ databases">
        <title>Depth-based differentiation of microbial function through sediment-hosted aquifers and enrichment of novel symbionts in the deep terrestrial subsurface.</title>
        <authorList>
            <person name="Probst A.J."/>
            <person name="Ladd B."/>
            <person name="Jarett J.K."/>
            <person name="Geller-Mcgrath D.E."/>
            <person name="Sieber C.M."/>
            <person name="Emerson J.B."/>
            <person name="Anantharaman K."/>
            <person name="Thomas B.C."/>
            <person name="Malmstrom R."/>
            <person name="Stieglmeier M."/>
            <person name="Klingl A."/>
            <person name="Woyke T."/>
            <person name="Ryan C.M."/>
            <person name="Banfield J.F."/>
        </authorList>
    </citation>
    <scope>NUCLEOTIDE SEQUENCE [LARGE SCALE GENOMIC DNA]</scope>
    <source>
        <strain evidence="14">CG22_combo_CG10-13_8_21_14_all_39_12</strain>
    </source>
</reference>
<evidence type="ECO:0000256" key="1">
    <source>
        <dbReference type="ARBA" id="ARBA00004496"/>
    </source>
</evidence>
<dbReference type="SUPFAM" id="SSF52954">
    <property type="entry name" value="Class II aaRS ABD-related"/>
    <property type="match status" value="1"/>
</dbReference>
<evidence type="ECO:0000256" key="8">
    <source>
        <dbReference type="ARBA" id="ARBA00022840"/>
    </source>
</evidence>
<dbReference type="Pfam" id="PF00587">
    <property type="entry name" value="tRNA-synt_2b"/>
    <property type="match status" value="1"/>
</dbReference>
<keyword evidence="8" id="KW-0067">ATP-binding</keyword>
<dbReference type="InterPro" id="IPR004500">
    <property type="entry name" value="Pro-tRNA-synth_IIa_bac-type"/>
</dbReference>
<evidence type="ECO:0000256" key="5">
    <source>
        <dbReference type="ARBA" id="ARBA00022490"/>
    </source>
</evidence>
<accession>A0A2H0BFT8</accession>
<dbReference type="Proteomes" id="UP000228495">
    <property type="component" value="Unassembled WGS sequence"/>
</dbReference>
<organism evidence="14 15">
    <name type="scientific">candidate division WWE3 bacterium CG22_combo_CG10-13_8_21_14_all_39_12</name>
    <dbReference type="NCBI Taxonomy" id="1975094"/>
    <lineage>
        <taxon>Bacteria</taxon>
        <taxon>Katanobacteria</taxon>
    </lineage>
</organism>
<evidence type="ECO:0000256" key="6">
    <source>
        <dbReference type="ARBA" id="ARBA00022598"/>
    </source>
</evidence>
<dbReference type="GO" id="GO:0002161">
    <property type="term" value="F:aminoacyl-tRNA deacylase activity"/>
    <property type="evidence" value="ECO:0007669"/>
    <property type="project" value="InterPro"/>
</dbReference>
<dbReference type="InterPro" id="IPR007214">
    <property type="entry name" value="YbaK/aa-tRNA-synth-assoc-dom"/>
</dbReference>
<dbReference type="SUPFAM" id="SSF55826">
    <property type="entry name" value="YbaK/ProRS associated domain"/>
    <property type="match status" value="1"/>
</dbReference>
<evidence type="ECO:0000256" key="3">
    <source>
        <dbReference type="ARBA" id="ARBA00012831"/>
    </source>
</evidence>
<dbReference type="GO" id="GO:0006433">
    <property type="term" value="P:prolyl-tRNA aminoacylation"/>
    <property type="evidence" value="ECO:0007669"/>
    <property type="project" value="UniProtKB-UniRule"/>
</dbReference>
<dbReference type="InterPro" id="IPR045864">
    <property type="entry name" value="aa-tRNA-synth_II/BPL/LPL"/>
</dbReference>
<sequence length="602" mass="68513">MQSGVCFLILVKVSLPLLYRTWVCLQRCDTIRNMRYSKLFGKTVRDPKSDMKLASHKLLYQGGFVRELSAGRYEFLPLGYRVWQKIVNLIDEEMEKIGSQRMSIPLLQPMEYWTKTNRDKAWGSSLMKIKDARGAEFALSATGEGIVTEMVAQTSPSYRDLPIILHQTINKFRDEIRVRGGILRAREFTMKDAYSYHETQEDFMKTYKDFYDAYSRICKRLGLPFYAVEADSGALGGDYSHEFQIPCDDGEDVIAVCTSCDYSANVEKAQFVREKVNENEDVKDMEIIEQDWNEARTIDQMSEFYHRPANNMIKSVAFKRSDGRLVIGVVTGDLEVNDVKLAHAIGEGELEKATDEDLNSIGVTSGALHAWGYGEFGDKVTFVVDTSIVEAKNLYGGNKLQTTDPQFVNYGRDFKHEIEADIAQPYKGAHCIKCGGKLDLIRTIEFGHIFKYDHFYTSHHNGYFVDKDGTKKLMYMGAYGIGIGRSMATTVEVHHDDRGIIWPTEIAPYRVHLVGLNLDDDTIKLKVEKIYEDLLRAGIEVLYDDRTEISPGEKFADADLIGIPYRMVVSKKTGDNVEVKKRDRKDFELVPVDKALSIIISQ</sequence>
<protein>
    <recommendedName>
        <fullName evidence="4 12">Proline--tRNA ligase</fullName>
        <ecNumber evidence="3 12">6.1.1.15</ecNumber>
    </recommendedName>
</protein>
<dbReference type="InterPro" id="IPR004154">
    <property type="entry name" value="Anticodon-bd"/>
</dbReference>
<dbReference type="EC" id="6.1.1.15" evidence="3 12"/>
<dbReference type="PRINTS" id="PR01046">
    <property type="entry name" value="TRNASYNTHPRO"/>
</dbReference>
<comment type="subunit">
    <text evidence="2">Homodimer.</text>
</comment>
<dbReference type="Gene3D" id="3.30.930.10">
    <property type="entry name" value="Bira Bifunctional Protein, Domain 2"/>
    <property type="match status" value="2"/>
</dbReference>
<dbReference type="InterPro" id="IPR036621">
    <property type="entry name" value="Anticodon-bd_dom_sf"/>
</dbReference>
<evidence type="ECO:0000256" key="7">
    <source>
        <dbReference type="ARBA" id="ARBA00022741"/>
    </source>
</evidence>
<dbReference type="Pfam" id="PF03129">
    <property type="entry name" value="HGTP_anticodon"/>
    <property type="match status" value="1"/>
</dbReference>
<comment type="subcellular location">
    <subcellularLocation>
        <location evidence="1">Cytoplasm</location>
    </subcellularLocation>
</comment>
<dbReference type="GO" id="GO:0005524">
    <property type="term" value="F:ATP binding"/>
    <property type="evidence" value="ECO:0007669"/>
    <property type="project" value="UniProtKB-KW"/>
</dbReference>
<evidence type="ECO:0000313" key="14">
    <source>
        <dbReference type="EMBL" id="PIP56543.1"/>
    </source>
</evidence>
<keyword evidence="10" id="KW-0030">Aminoacyl-tRNA synthetase</keyword>
<dbReference type="Gene3D" id="3.40.50.800">
    <property type="entry name" value="Anticodon-binding domain"/>
    <property type="match status" value="1"/>
</dbReference>
<dbReference type="InterPro" id="IPR050062">
    <property type="entry name" value="Pro-tRNA_synthetase"/>
</dbReference>
<dbReference type="InterPro" id="IPR036754">
    <property type="entry name" value="YbaK/aa-tRNA-synt-asso_dom_sf"/>
</dbReference>